<organism evidence="1">
    <name type="scientific">Trypanosoma congolense (strain IL3000)</name>
    <dbReference type="NCBI Taxonomy" id="1068625"/>
    <lineage>
        <taxon>Eukaryota</taxon>
        <taxon>Discoba</taxon>
        <taxon>Euglenozoa</taxon>
        <taxon>Kinetoplastea</taxon>
        <taxon>Metakinetoplastina</taxon>
        <taxon>Trypanosomatida</taxon>
        <taxon>Trypanosomatidae</taxon>
        <taxon>Trypanosoma</taxon>
        <taxon>Nannomonas</taxon>
    </lineage>
</organism>
<accession>G0UQS9</accession>
<reference evidence="1" key="1">
    <citation type="journal article" date="2012" name="Proc. Natl. Acad. Sci. U.S.A.">
        <title>Antigenic diversity is generated by distinct evolutionary mechanisms in African trypanosome species.</title>
        <authorList>
            <person name="Jackson A.P."/>
            <person name="Berry A."/>
            <person name="Aslett M."/>
            <person name="Allison H.C."/>
            <person name="Burton P."/>
            <person name="Vavrova-Anderson J."/>
            <person name="Brown R."/>
            <person name="Browne H."/>
            <person name="Corton N."/>
            <person name="Hauser H."/>
            <person name="Gamble J."/>
            <person name="Gilderthorp R."/>
            <person name="Marcello L."/>
            <person name="McQuillan J."/>
            <person name="Otto T.D."/>
            <person name="Quail M.A."/>
            <person name="Sanders M.J."/>
            <person name="van Tonder A."/>
            <person name="Ginger M.L."/>
            <person name="Field M.C."/>
            <person name="Barry J.D."/>
            <person name="Hertz-Fowler C."/>
            <person name="Berriman M."/>
        </authorList>
    </citation>
    <scope>NUCLEOTIDE SEQUENCE</scope>
    <source>
        <strain evidence="1">IL3000</strain>
    </source>
</reference>
<proteinExistence type="predicted"/>
<name>G0UQS9_TRYCI</name>
<sequence length="129" mass="14351">MSNAKPQTLRAARLSCDNSVAVVGCPRVGPPVFAICTSFWIHYSQHQSGAVDPTTRDGNSHQFARPMVTLPPSDNSTHSYNHWLFGGSAPVCGLTSHSRKTQPLRTTHPWRFRGHSYTFFHQTRDSTTV</sequence>
<gene>
    <name evidence="1" type="ORF">TCIL3000_7_5540</name>
</gene>
<protein>
    <submittedName>
        <fullName evidence="1">Uncharacterized protein</fullName>
    </submittedName>
</protein>
<dbReference type="AlphaFoldDB" id="G0UQS9"/>
<dbReference type="EMBL" id="HE575320">
    <property type="protein sequence ID" value="CCC91740.1"/>
    <property type="molecule type" value="Genomic_DNA"/>
</dbReference>
<evidence type="ECO:0000313" key="1">
    <source>
        <dbReference type="EMBL" id="CCC91740.1"/>
    </source>
</evidence>